<dbReference type="STRING" id="1149755.A0A2J6RGU7"/>
<feature type="compositionally biased region" description="Low complexity" evidence="2">
    <location>
        <begin position="829"/>
        <end position="840"/>
    </location>
</feature>
<organism evidence="4 5">
    <name type="scientific">Hyaloscypha variabilis (strain UAMH 11265 / GT02V1 / F)</name>
    <name type="common">Meliniomyces variabilis</name>
    <dbReference type="NCBI Taxonomy" id="1149755"/>
    <lineage>
        <taxon>Eukaryota</taxon>
        <taxon>Fungi</taxon>
        <taxon>Dikarya</taxon>
        <taxon>Ascomycota</taxon>
        <taxon>Pezizomycotina</taxon>
        <taxon>Leotiomycetes</taxon>
        <taxon>Helotiales</taxon>
        <taxon>Hyaloscyphaceae</taxon>
        <taxon>Hyaloscypha</taxon>
        <taxon>Hyaloscypha variabilis</taxon>
    </lineage>
</organism>
<dbReference type="OrthoDB" id="5430750at2759"/>
<feature type="region of interest" description="Disordered" evidence="2">
    <location>
        <begin position="538"/>
        <end position="560"/>
    </location>
</feature>
<protein>
    <recommendedName>
        <fullName evidence="3">Ubiquitin-like domain-containing protein</fullName>
    </recommendedName>
</protein>
<feature type="compositionally biased region" description="Basic and acidic residues" evidence="2">
    <location>
        <begin position="1286"/>
        <end position="1301"/>
    </location>
</feature>
<feature type="compositionally biased region" description="Pro residues" evidence="2">
    <location>
        <begin position="1544"/>
        <end position="1554"/>
    </location>
</feature>
<feature type="region of interest" description="Disordered" evidence="2">
    <location>
        <begin position="1226"/>
        <end position="1580"/>
    </location>
</feature>
<feature type="compositionally biased region" description="Polar residues" evidence="2">
    <location>
        <begin position="1469"/>
        <end position="1509"/>
    </location>
</feature>
<feature type="compositionally biased region" description="Low complexity" evidence="2">
    <location>
        <begin position="1104"/>
        <end position="1115"/>
    </location>
</feature>
<accession>A0A2J6RGU7</accession>
<proteinExistence type="predicted"/>
<feature type="compositionally biased region" description="Low complexity" evidence="2">
    <location>
        <begin position="1350"/>
        <end position="1369"/>
    </location>
</feature>
<keyword evidence="5" id="KW-1185">Reference proteome</keyword>
<feature type="compositionally biased region" description="Low complexity" evidence="2">
    <location>
        <begin position="1179"/>
        <end position="1188"/>
    </location>
</feature>
<feature type="region of interest" description="Disordered" evidence="2">
    <location>
        <begin position="815"/>
        <end position="884"/>
    </location>
</feature>
<reference evidence="4 5" key="1">
    <citation type="submission" date="2016-04" db="EMBL/GenBank/DDBJ databases">
        <title>A degradative enzymes factory behind the ericoid mycorrhizal symbiosis.</title>
        <authorList>
            <consortium name="DOE Joint Genome Institute"/>
            <person name="Martino E."/>
            <person name="Morin E."/>
            <person name="Grelet G."/>
            <person name="Kuo A."/>
            <person name="Kohler A."/>
            <person name="Daghino S."/>
            <person name="Barry K."/>
            <person name="Choi C."/>
            <person name="Cichocki N."/>
            <person name="Clum A."/>
            <person name="Copeland A."/>
            <person name="Hainaut M."/>
            <person name="Haridas S."/>
            <person name="Labutti K."/>
            <person name="Lindquist E."/>
            <person name="Lipzen A."/>
            <person name="Khouja H.-R."/>
            <person name="Murat C."/>
            <person name="Ohm R."/>
            <person name="Olson A."/>
            <person name="Spatafora J."/>
            <person name="Veneault-Fourrey C."/>
            <person name="Henrissat B."/>
            <person name="Grigoriev I."/>
            <person name="Martin F."/>
            <person name="Perotto S."/>
        </authorList>
    </citation>
    <scope>NUCLEOTIDE SEQUENCE [LARGE SCALE GENOMIC DNA]</scope>
    <source>
        <strain evidence="4 5">F</strain>
    </source>
</reference>
<feature type="compositionally biased region" description="Polar residues" evidence="2">
    <location>
        <begin position="1398"/>
        <end position="1409"/>
    </location>
</feature>
<feature type="region of interest" description="Disordered" evidence="2">
    <location>
        <begin position="65"/>
        <end position="98"/>
    </location>
</feature>
<evidence type="ECO:0000313" key="5">
    <source>
        <dbReference type="Proteomes" id="UP000235786"/>
    </source>
</evidence>
<evidence type="ECO:0000313" key="4">
    <source>
        <dbReference type="EMBL" id="PMD37726.1"/>
    </source>
</evidence>
<dbReference type="EMBL" id="KZ613949">
    <property type="protein sequence ID" value="PMD37726.1"/>
    <property type="molecule type" value="Genomic_DNA"/>
</dbReference>
<feature type="compositionally biased region" description="Basic and acidic residues" evidence="2">
    <location>
        <begin position="1262"/>
        <end position="1276"/>
    </location>
</feature>
<dbReference type="Pfam" id="PF22893">
    <property type="entry name" value="ULD_2"/>
    <property type="match status" value="1"/>
</dbReference>
<feature type="region of interest" description="Disordered" evidence="2">
    <location>
        <begin position="1092"/>
        <end position="1208"/>
    </location>
</feature>
<feature type="compositionally biased region" description="Pro residues" evidence="2">
    <location>
        <begin position="1335"/>
        <end position="1349"/>
    </location>
</feature>
<feature type="compositionally biased region" description="Pro residues" evidence="2">
    <location>
        <begin position="1426"/>
        <end position="1435"/>
    </location>
</feature>
<evidence type="ECO:0000259" key="3">
    <source>
        <dbReference type="Pfam" id="PF22893"/>
    </source>
</evidence>
<feature type="compositionally biased region" description="Polar residues" evidence="2">
    <location>
        <begin position="1234"/>
        <end position="1245"/>
    </location>
</feature>
<dbReference type="Proteomes" id="UP000235786">
    <property type="component" value="Unassembled WGS sequence"/>
</dbReference>
<dbReference type="InterPro" id="IPR054464">
    <property type="entry name" value="ULD_fung"/>
</dbReference>
<evidence type="ECO:0000256" key="1">
    <source>
        <dbReference type="SAM" id="Coils"/>
    </source>
</evidence>
<feature type="compositionally biased region" description="Pro residues" evidence="2">
    <location>
        <begin position="1370"/>
        <end position="1381"/>
    </location>
</feature>
<feature type="region of interest" description="Disordered" evidence="2">
    <location>
        <begin position="1607"/>
        <end position="1631"/>
    </location>
</feature>
<feature type="region of interest" description="Disordered" evidence="2">
    <location>
        <begin position="21"/>
        <end position="44"/>
    </location>
</feature>
<keyword evidence="1" id="KW-0175">Coiled coil</keyword>
<feature type="compositionally biased region" description="Polar residues" evidence="2">
    <location>
        <begin position="21"/>
        <end position="38"/>
    </location>
</feature>
<feature type="coiled-coil region" evidence="1">
    <location>
        <begin position="567"/>
        <end position="649"/>
    </location>
</feature>
<evidence type="ECO:0000256" key="2">
    <source>
        <dbReference type="SAM" id="MobiDB-lite"/>
    </source>
</evidence>
<feature type="domain" description="Ubiquitin-like" evidence="3">
    <location>
        <begin position="657"/>
        <end position="738"/>
    </location>
</feature>
<feature type="compositionally biased region" description="Low complexity" evidence="2">
    <location>
        <begin position="1382"/>
        <end position="1396"/>
    </location>
</feature>
<feature type="compositionally biased region" description="Basic residues" evidence="2">
    <location>
        <begin position="819"/>
        <end position="828"/>
    </location>
</feature>
<sequence>MDPSVDYPGYGRSWPTFQQGYSLTQASQSQGYGPSNGYTGPYNYGYLNSQPPAAIQSYPDKKTLANDHNASLKDPGIVGAESRQKPLDSQSDLPSSGVGLQHFVDINASKMIKDEEHELESSLSNSRWFSERSLKKSHRTMTQDKERGRRTPHMQILQTRIISTLEEDGHETVTLTVNDVPTEKEQNSSECNMRWMHIRSDNTEERADAITLTNFQMAAVQAPGLDDDDRTLILQLFKNIRSKSEKTFIHGRYLDPLVTQWHAKYDKKDADGSMKSKNATFFAVPYFSLAKFHSHDPGGTPESELHPVRSLLQTHYELEPTQSRDKHQILRKLEIAENGIHVPQLWCLLINKDHIITCAPADIKDLFGDIIRTEQLSQIKENMKGGATVVKFSDPSGQIHFLPCEKCQTWFELIDRIGKQYQPIGHLMADENRQGWELIYEDGKPATDDNWGKRLAGNDSITMNLELKWKPLQLLPPPGSSGAPQGATSTTQNTLSPYGLTYPGYATSTYGGAAMTPPSYNPQYTPQQYIPGQYTMPGYPGTLTPSQIPPAPPSNASDASTKNLPTAKSMVNELQELKELIEKTVKLREELENPTLSEELLRQAAELAVLENELELQRQADELKDSKEYQEEMEKADRARLEAESIEEIRRQSLKDLSPIGFTDCVDRYYTIPYGFCTKWLDIQTFIQEAFREFDRYEDKVAGDYYYDLRVNDEIIMPSCWSYLVEPGWAVKMQLWPMDGSGVVPRPESPDWQYPESISSHIASSTASWETISISESFDDYKRAVASNGFPRSFLRRKGRNWRSWKTRRHSNLAPRSVMIKRQKKHHSLSSGSDSNHSKSVVQYGTVGDGFETESSRDDSSESGYSVEEPDPLDEAPSMNKRRNFTVEDVTDETQEIIESHLGGPVTSGNLRIPIADIEFQEPFDHENRLLESKIIEDRSIGAGSESLHALVASAHDHPQQVMAGQSKSWVDPQLSVSDDTLASGLQDEVSVRIVTLPSSLFIIDWYGNLQPVGVLSANVELISTNNFWLERYKSFLETGLLNATSGLPSNQQMDTSKIAVSHASKAAPALSEGRSVNGAFDVIDPTPTPLFDKSAGKAKIPESSLSGSGSNGISDPEAVTPTLRLRGGGMPDKPKGKPAYVDDIDESTGRAVRRSRTSASVKSNKGKGVATPEDIETSRSSSPSPSSFTNETLSDESWEGVSSLAPSDSVSILAKSRNTAQVGREHLNPVAGPSNTGDAGSSGQPRIVRSALSSSARKKGQNNDRRVNFEADSRRGITTITIDRSSLDSRSDDSGKDSKPVSRPQTSSRRRIRRNLSTNSVDPLEDYPGYGRGYPPPTQATQYPPGPPSSYYAAPSSYYGPTPVQPYGYPVPNPFSPPPSSFYGQTPQQTTQPGQLGSYTYPPSNAFSPQPTPQPGQPGSYVYPPSNPFSPEPTPQSVQPGSYAYLPSNPFSPQPTPDAGQPVPYAYTQPSAFSPQPTPQTGPASNIFSPAPTSYYGQSTQNFATTPSAFLPGYAGPMSDPDDIATDPAKIYYTPSSQKGKEPAPPAILPPAPEAEAPSQEAKTLEEVGESSAKPFSKRERIVDRLSAEKKMIKDSLSEKVERLASRRGSRLLQGSTISQPAPPDTPKPKVPEIFRWPVGEGSVLNEEKIPGSPGQRTISSFHSNMKSSATGDMLFTVLKDAHEQLSSYLARYPSDLEVFNKTEKATQDEVYELMETMGSNSRGSEKKKADCELLLNTAQQLLQSFTPPTVDEDLVGIFWGSLVNILRSAKTHPKRDMTPMYYRAQRYLTIIEEIINGVSVSSSQARPRYRIPDALVPAFEHLVMVFCIFGSNTEKESHLQEAEERHHRRCEDLLIKGKNQLILIHAGDLSEANMYRAVDTEGLVALMLKQIARITNRGENKPNILVAYQNYMTKLV</sequence>
<name>A0A2J6RGU7_HYAVF</name>
<gene>
    <name evidence="4" type="ORF">L207DRAFT_80566</name>
</gene>